<keyword evidence="4" id="KW-1185">Reference proteome</keyword>
<dbReference type="Pfam" id="PF13041">
    <property type="entry name" value="PPR_2"/>
    <property type="match status" value="1"/>
</dbReference>
<dbReference type="InterPro" id="IPR011990">
    <property type="entry name" value="TPR-like_helical_dom_sf"/>
</dbReference>
<dbReference type="Pfam" id="PF01535">
    <property type="entry name" value="PPR"/>
    <property type="match status" value="1"/>
</dbReference>
<evidence type="ECO:0000256" key="1">
    <source>
        <dbReference type="ARBA" id="ARBA00022737"/>
    </source>
</evidence>
<name>X6LVC9_RETFI</name>
<dbReference type="PANTHER" id="PTHR47933">
    <property type="entry name" value="PENTATRICOPEPTIDE REPEAT-CONTAINING PROTEIN 1, MITOCHONDRIAL"/>
    <property type="match status" value="1"/>
</dbReference>
<proteinExistence type="predicted"/>
<dbReference type="InterPro" id="IPR051240">
    <property type="entry name" value="Mito_RNA-Proc/Resp"/>
</dbReference>
<dbReference type="PANTHER" id="PTHR47933:SF11">
    <property type="entry name" value="PENTATRICOPEPTIDE REPEAT-CONTAINING PROTEIN 2"/>
    <property type="match status" value="1"/>
</dbReference>
<protein>
    <recommendedName>
        <fullName evidence="5">Pentatricopeptide repeat-containing protein</fullName>
    </recommendedName>
</protein>
<dbReference type="Proteomes" id="UP000023152">
    <property type="component" value="Unassembled WGS sequence"/>
</dbReference>
<gene>
    <name evidence="3" type="ORF">RFI_31816</name>
</gene>
<evidence type="ECO:0008006" key="5">
    <source>
        <dbReference type="Google" id="ProtNLM"/>
    </source>
</evidence>
<feature type="region of interest" description="Disordered" evidence="2">
    <location>
        <begin position="28"/>
        <end position="50"/>
    </location>
</feature>
<sequence>MFFLNSIRQKSQYEVFLQQQHKADEYKKKLQGQDGALTKTTSSPQSHHERSLIKQMTTTNDIIQFLRNSHSQDTSIYAAAIKRCSELKQSNTFHSIIQLVHQQNIPLNLIFCGMVLHYLGIWNKFDLQKKLFEQWFIHQQFRSNTIPSNPDLIILNTMIKGCSKKGDVKQALYYFQLLVNHYNLKPNVITCNLMLSVCANSCDMESAEIIWKTIQNDPDIQIDHIIINSMLNVYAKCKESKKMMDLLDYSQQSEHFISINEIICSTIMSGLLKDNKIDEMFEID</sequence>
<dbReference type="EMBL" id="ASPP01027962">
    <property type="protein sequence ID" value="ETO05579.1"/>
    <property type="molecule type" value="Genomic_DNA"/>
</dbReference>
<dbReference type="Gene3D" id="1.25.40.10">
    <property type="entry name" value="Tetratricopeptide repeat domain"/>
    <property type="match status" value="1"/>
</dbReference>
<evidence type="ECO:0000313" key="4">
    <source>
        <dbReference type="Proteomes" id="UP000023152"/>
    </source>
</evidence>
<dbReference type="AlphaFoldDB" id="X6LVC9"/>
<keyword evidence="1" id="KW-0677">Repeat</keyword>
<accession>X6LVC9</accession>
<dbReference type="GO" id="GO:0003729">
    <property type="term" value="F:mRNA binding"/>
    <property type="evidence" value="ECO:0007669"/>
    <property type="project" value="TreeGrafter"/>
</dbReference>
<comment type="caution">
    <text evidence="3">The sequence shown here is derived from an EMBL/GenBank/DDBJ whole genome shotgun (WGS) entry which is preliminary data.</text>
</comment>
<reference evidence="3 4" key="1">
    <citation type="journal article" date="2013" name="Curr. Biol.">
        <title>The Genome of the Foraminiferan Reticulomyxa filosa.</title>
        <authorList>
            <person name="Glockner G."/>
            <person name="Hulsmann N."/>
            <person name="Schleicher M."/>
            <person name="Noegel A.A."/>
            <person name="Eichinger L."/>
            <person name="Gallinger C."/>
            <person name="Pawlowski J."/>
            <person name="Sierra R."/>
            <person name="Euteneuer U."/>
            <person name="Pillet L."/>
            <person name="Moustafa A."/>
            <person name="Platzer M."/>
            <person name="Groth M."/>
            <person name="Szafranski K."/>
            <person name="Schliwa M."/>
        </authorList>
    </citation>
    <scope>NUCLEOTIDE SEQUENCE [LARGE SCALE GENOMIC DNA]</scope>
</reference>
<dbReference type="OrthoDB" id="185373at2759"/>
<organism evidence="3 4">
    <name type="scientific">Reticulomyxa filosa</name>
    <dbReference type="NCBI Taxonomy" id="46433"/>
    <lineage>
        <taxon>Eukaryota</taxon>
        <taxon>Sar</taxon>
        <taxon>Rhizaria</taxon>
        <taxon>Retaria</taxon>
        <taxon>Foraminifera</taxon>
        <taxon>Monothalamids</taxon>
        <taxon>Reticulomyxidae</taxon>
        <taxon>Reticulomyxa</taxon>
    </lineage>
</organism>
<evidence type="ECO:0000313" key="3">
    <source>
        <dbReference type="EMBL" id="ETO05579.1"/>
    </source>
</evidence>
<dbReference type="InterPro" id="IPR002885">
    <property type="entry name" value="PPR_rpt"/>
</dbReference>
<evidence type="ECO:0000256" key="2">
    <source>
        <dbReference type="SAM" id="MobiDB-lite"/>
    </source>
</evidence>
<dbReference type="NCBIfam" id="TIGR00756">
    <property type="entry name" value="PPR"/>
    <property type="match status" value="1"/>
</dbReference>